<evidence type="ECO:0000256" key="4">
    <source>
        <dbReference type="ARBA" id="ARBA00022692"/>
    </source>
</evidence>
<evidence type="ECO:0000256" key="1">
    <source>
        <dbReference type="ARBA" id="ARBA00004651"/>
    </source>
</evidence>
<feature type="transmembrane region" description="Helical" evidence="7">
    <location>
        <begin position="165"/>
        <end position="182"/>
    </location>
</feature>
<comment type="caution">
    <text evidence="9">The sequence shown here is derived from an EMBL/GenBank/DDBJ whole genome shotgun (WGS) entry which is preliminary data.</text>
</comment>
<dbReference type="Gene3D" id="1.20.1250.20">
    <property type="entry name" value="MFS general substrate transporter like domains"/>
    <property type="match status" value="2"/>
</dbReference>
<keyword evidence="2" id="KW-0813">Transport</keyword>
<dbReference type="Pfam" id="PF00083">
    <property type="entry name" value="Sugar_tr"/>
    <property type="match status" value="1"/>
</dbReference>
<keyword evidence="3" id="KW-1003">Cell membrane</keyword>
<reference evidence="9" key="2">
    <citation type="submission" date="2020-09" db="EMBL/GenBank/DDBJ databases">
        <authorList>
            <person name="Sun Q."/>
            <person name="Zhou Y."/>
        </authorList>
    </citation>
    <scope>NUCLEOTIDE SEQUENCE</scope>
    <source>
        <strain evidence="9">CGMCC 1.12919</strain>
    </source>
</reference>
<evidence type="ECO:0000256" key="6">
    <source>
        <dbReference type="ARBA" id="ARBA00023136"/>
    </source>
</evidence>
<dbReference type="EMBL" id="BMGG01000001">
    <property type="protein sequence ID" value="GGC45428.1"/>
    <property type="molecule type" value="Genomic_DNA"/>
</dbReference>
<evidence type="ECO:0000256" key="7">
    <source>
        <dbReference type="SAM" id="Phobius"/>
    </source>
</evidence>
<proteinExistence type="predicted"/>
<dbReference type="InterPro" id="IPR020846">
    <property type="entry name" value="MFS_dom"/>
</dbReference>
<dbReference type="GO" id="GO:0022857">
    <property type="term" value="F:transmembrane transporter activity"/>
    <property type="evidence" value="ECO:0007669"/>
    <property type="project" value="InterPro"/>
</dbReference>
<feature type="transmembrane region" description="Helical" evidence="7">
    <location>
        <begin position="242"/>
        <end position="266"/>
    </location>
</feature>
<feature type="transmembrane region" description="Helical" evidence="7">
    <location>
        <begin position="373"/>
        <end position="396"/>
    </location>
</feature>
<feature type="transmembrane region" description="Helical" evidence="7">
    <location>
        <begin position="31"/>
        <end position="50"/>
    </location>
</feature>
<name>A0A916TX09_9HYPH</name>
<dbReference type="InterPro" id="IPR036259">
    <property type="entry name" value="MFS_trans_sf"/>
</dbReference>
<dbReference type="RefSeq" id="WP_188607154.1">
    <property type="nucleotide sequence ID" value="NZ_BMGG01000001.1"/>
</dbReference>
<dbReference type="AlphaFoldDB" id="A0A916TX09"/>
<evidence type="ECO:0000256" key="5">
    <source>
        <dbReference type="ARBA" id="ARBA00022989"/>
    </source>
</evidence>
<keyword evidence="4 7" id="KW-0812">Transmembrane</keyword>
<dbReference type="CDD" id="cd17369">
    <property type="entry name" value="MFS_ShiA_like"/>
    <property type="match status" value="1"/>
</dbReference>
<dbReference type="SUPFAM" id="SSF103473">
    <property type="entry name" value="MFS general substrate transporter"/>
    <property type="match status" value="1"/>
</dbReference>
<dbReference type="GO" id="GO:0005886">
    <property type="term" value="C:plasma membrane"/>
    <property type="evidence" value="ECO:0007669"/>
    <property type="project" value="UniProtKB-SubCell"/>
</dbReference>
<keyword evidence="10" id="KW-1185">Reference proteome</keyword>
<keyword evidence="6 7" id="KW-0472">Membrane</keyword>
<feature type="domain" description="Major facilitator superfamily (MFS) profile" evidence="8">
    <location>
        <begin position="16"/>
        <end position="422"/>
    </location>
</feature>
<evidence type="ECO:0000256" key="2">
    <source>
        <dbReference type="ARBA" id="ARBA00022448"/>
    </source>
</evidence>
<dbReference type="Proteomes" id="UP000637002">
    <property type="component" value="Unassembled WGS sequence"/>
</dbReference>
<feature type="transmembrane region" description="Helical" evidence="7">
    <location>
        <begin position="278"/>
        <end position="300"/>
    </location>
</feature>
<organism evidence="9 10">
    <name type="scientific">Chelatococcus reniformis</name>
    <dbReference type="NCBI Taxonomy" id="1494448"/>
    <lineage>
        <taxon>Bacteria</taxon>
        <taxon>Pseudomonadati</taxon>
        <taxon>Pseudomonadota</taxon>
        <taxon>Alphaproteobacteria</taxon>
        <taxon>Hyphomicrobiales</taxon>
        <taxon>Chelatococcaceae</taxon>
        <taxon>Chelatococcus</taxon>
    </lineage>
</organism>
<feature type="transmembrane region" description="Helical" evidence="7">
    <location>
        <begin position="89"/>
        <end position="113"/>
    </location>
</feature>
<comment type="subcellular location">
    <subcellularLocation>
        <location evidence="1">Cell membrane</location>
        <topology evidence="1">Multi-pass membrane protein</topology>
    </subcellularLocation>
</comment>
<feature type="transmembrane region" description="Helical" evidence="7">
    <location>
        <begin position="402"/>
        <end position="419"/>
    </location>
</feature>
<evidence type="ECO:0000256" key="3">
    <source>
        <dbReference type="ARBA" id="ARBA00022475"/>
    </source>
</evidence>
<dbReference type="InterPro" id="IPR005828">
    <property type="entry name" value="MFS_sugar_transport-like"/>
</dbReference>
<feature type="transmembrane region" description="Helical" evidence="7">
    <location>
        <begin position="339"/>
        <end position="361"/>
    </location>
</feature>
<reference evidence="9" key="1">
    <citation type="journal article" date="2014" name="Int. J. Syst. Evol. Microbiol.">
        <title>Complete genome sequence of Corynebacterium casei LMG S-19264T (=DSM 44701T), isolated from a smear-ripened cheese.</title>
        <authorList>
            <consortium name="US DOE Joint Genome Institute (JGI-PGF)"/>
            <person name="Walter F."/>
            <person name="Albersmeier A."/>
            <person name="Kalinowski J."/>
            <person name="Ruckert C."/>
        </authorList>
    </citation>
    <scope>NUCLEOTIDE SEQUENCE</scope>
    <source>
        <strain evidence="9">CGMCC 1.12919</strain>
    </source>
</reference>
<evidence type="ECO:0000313" key="9">
    <source>
        <dbReference type="EMBL" id="GGC45428.1"/>
    </source>
</evidence>
<feature type="transmembrane region" description="Helical" evidence="7">
    <location>
        <begin position="119"/>
        <end position="144"/>
    </location>
</feature>
<accession>A0A916TX09</accession>
<evidence type="ECO:0000313" key="10">
    <source>
        <dbReference type="Proteomes" id="UP000637002"/>
    </source>
</evidence>
<dbReference type="PROSITE" id="PS50850">
    <property type="entry name" value="MFS"/>
    <property type="match status" value="1"/>
</dbReference>
<feature type="transmembrane region" description="Helical" evidence="7">
    <location>
        <begin position="56"/>
        <end position="77"/>
    </location>
</feature>
<sequence length="443" mass="47021">MTTEELVQPQRTPVTAGLSAMLGSCIEWYDFYIYGTATALVFSAIFFPTFDPLVGTLLAFGTFAAGAIMRPLGGIVCGHFGDKIGRKSMLVLTLILMGGATVAIGLIPSYASIGVLAPILLILLRCVQGFAFGGEWAGAALIAVEHAPPKRSGFFGSLPQMGSPIALFLSTGTFALLALMPKQDFMAWGWRIPFVGSAILILVGLLFRLKLLESPSFVQVQQRGEVAGAPIKEVLRNDLRHVLIGCGIVLCTTVAFYVQAIFVVSYATQTVGASRQVVLNAVLVASFFELLMLPAFAVLADRIGMKPVAFFGALWTAAFSFPFFWLIDGGSAFDITLSISLAMVGISALFAVLPAYVSSLFHARVRYTGISLAYGIAAGLIGGLTPLLASSLYIWAKSAWPIALYLVVVGIISLIAIAASPGRWFIARSDVAATTTARQVPAE</sequence>
<protein>
    <submittedName>
        <fullName evidence="9">MFS transporter</fullName>
    </submittedName>
</protein>
<dbReference type="PANTHER" id="PTHR43045">
    <property type="entry name" value="SHIKIMATE TRANSPORTER"/>
    <property type="match status" value="1"/>
</dbReference>
<dbReference type="PANTHER" id="PTHR43045:SF1">
    <property type="entry name" value="SHIKIMATE TRANSPORTER"/>
    <property type="match status" value="1"/>
</dbReference>
<feature type="transmembrane region" description="Helical" evidence="7">
    <location>
        <begin position="188"/>
        <end position="207"/>
    </location>
</feature>
<feature type="transmembrane region" description="Helical" evidence="7">
    <location>
        <begin position="307"/>
        <end position="327"/>
    </location>
</feature>
<gene>
    <name evidence="9" type="ORF">GCM10010994_00680</name>
</gene>
<keyword evidence="5 7" id="KW-1133">Transmembrane helix</keyword>
<evidence type="ECO:0000259" key="8">
    <source>
        <dbReference type="PROSITE" id="PS50850"/>
    </source>
</evidence>